<dbReference type="Proteomes" id="UP000094626">
    <property type="component" value="Plasmid pSA3"/>
</dbReference>
<dbReference type="GO" id="GO:0016491">
    <property type="term" value="F:oxidoreductase activity"/>
    <property type="evidence" value="ECO:0007669"/>
    <property type="project" value="UniProtKB-KW"/>
</dbReference>
<feature type="domain" description="Gfo/Idh/MocA-like oxidoreductase N-terminal" evidence="2">
    <location>
        <begin position="23"/>
        <end position="141"/>
    </location>
</feature>
<dbReference type="Gene3D" id="3.30.360.10">
    <property type="entry name" value="Dihydrodipicolinate Reductase, domain 2"/>
    <property type="match status" value="1"/>
</dbReference>
<dbReference type="SUPFAM" id="SSF55347">
    <property type="entry name" value="Glyceraldehyde-3-phosphate dehydrogenase-like, C-terminal domain"/>
    <property type="match status" value="1"/>
</dbReference>
<accession>Q2TPV7</accession>
<evidence type="ECO:0000259" key="2">
    <source>
        <dbReference type="Pfam" id="PF01408"/>
    </source>
</evidence>
<dbReference type="GO" id="GO:0000166">
    <property type="term" value="F:nucleotide binding"/>
    <property type="evidence" value="ECO:0007669"/>
    <property type="project" value="InterPro"/>
</dbReference>
<dbReference type="SUPFAM" id="SSF51735">
    <property type="entry name" value="NAD(P)-binding Rossmann-fold domains"/>
    <property type="match status" value="1"/>
</dbReference>
<dbReference type="PANTHER" id="PTHR43818">
    <property type="entry name" value="BCDNA.GH03377"/>
    <property type="match status" value="1"/>
</dbReference>
<dbReference type="RefSeq" id="WP_069710340.1">
    <property type="nucleotide sequence ID" value="NZ_CP017078.1"/>
</dbReference>
<dbReference type="EMBL" id="CP017078">
    <property type="protein sequence ID" value="AOR81202.1"/>
    <property type="molecule type" value="Genomic_DNA"/>
</dbReference>
<dbReference type="AlphaFoldDB" id="Q2TPV7"/>
<dbReference type="KEGG" id="nre:BES08_30510"/>
<dbReference type="InterPro" id="IPR000683">
    <property type="entry name" value="Gfo/Idh/MocA-like_OxRdtase_N"/>
</dbReference>
<evidence type="ECO:0000313" key="6">
    <source>
        <dbReference type="Proteomes" id="UP000094626"/>
    </source>
</evidence>
<sequence length="394" mass="42103">MNENIAIRKLGRRLRLGIAGGAGHSLIGPVHREAARLDDLFSLDAAVLSSNAERGDAEAAALGIPRSYSSTAEMFAMEKARPDGIEAVAIATPNDSHYRILCEALDAGLHVICDKPLTSTKAEADDVLVRAKAAGKVVVLTHNYSGYAMVRQARAMVAAGELGKIHQIHGVYALGQMGRLFEADEGGVPPGMRWRIDPARGGDSHALVDIGTHVHHLATFITQLQVVEVMADLGPAVQGRAAHDSANVMFRMENGAFGSFWATKAASGASKLAIEVYGDKGGVLWEQADANNLLHMRQGQPPALIGRQVAGLHPAAIRAMRGPGYHFVEGYREAFANMYVDFAEQILAMMGKGAADHLALEAPSVVDGLRSMAFIEACVASSQDRQWRQVEQVS</sequence>
<organism evidence="4">
    <name type="scientific">Novosphingobium resinovorum</name>
    <dbReference type="NCBI Taxonomy" id="158500"/>
    <lineage>
        <taxon>Bacteria</taxon>
        <taxon>Pseudomonadati</taxon>
        <taxon>Pseudomonadota</taxon>
        <taxon>Alphaproteobacteria</taxon>
        <taxon>Sphingomonadales</taxon>
        <taxon>Sphingomonadaceae</taxon>
        <taxon>Novosphingobium</taxon>
    </lineage>
</organism>
<evidence type="ECO:0000256" key="1">
    <source>
        <dbReference type="ARBA" id="ARBA00023002"/>
    </source>
</evidence>
<dbReference type="InterPro" id="IPR055170">
    <property type="entry name" value="GFO_IDH_MocA-like_dom"/>
</dbReference>
<reference evidence="5" key="2">
    <citation type="submission" date="2016-08" db="EMBL/GenBank/DDBJ databases">
        <authorList>
            <person name="Seilhamer J.J."/>
        </authorList>
    </citation>
    <scope>NUCLEOTIDE SEQUENCE [LARGE SCALE GENOMIC DNA]</scope>
    <source>
        <strain evidence="5">SA1</strain>
        <plasmid evidence="5">pSA3</plasmid>
    </source>
</reference>
<keyword evidence="5" id="KW-0614">Plasmid</keyword>
<protein>
    <submittedName>
        <fullName evidence="4">Putative oxidoreductase</fullName>
    </submittedName>
</protein>
<gene>
    <name evidence="4" type="primary">scaD</name>
    <name evidence="5" type="ORF">BES08_30510</name>
</gene>
<proteinExistence type="predicted"/>
<reference evidence="6" key="3">
    <citation type="journal article" date="2017" name="J. Biotechnol.">
        <title>Complete genome sequence of Novosphingobium resinovorum SA1, a versatile xenobiotic-degrading bacterium capable of utilizing sulfanilic acid.</title>
        <authorList>
            <person name="Hegedus B."/>
            <person name="Kos P.B."/>
            <person name="Balint B."/>
            <person name="Maroti G."/>
            <person name="Gan H.M."/>
            <person name="Perei K."/>
            <person name="Rakhely G."/>
        </authorList>
    </citation>
    <scope>NUCLEOTIDE SEQUENCE [LARGE SCALE GENOMIC DNA]</scope>
    <source>
        <strain evidence="6">SA1</strain>
    </source>
</reference>
<evidence type="ECO:0000259" key="3">
    <source>
        <dbReference type="Pfam" id="PF22725"/>
    </source>
</evidence>
<evidence type="ECO:0000313" key="4">
    <source>
        <dbReference type="EMBL" id="AAW29744.1"/>
    </source>
</evidence>
<dbReference type="Pfam" id="PF01408">
    <property type="entry name" value="GFO_IDH_MocA"/>
    <property type="match status" value="1"/>
</dbReference>
<dbReference type="OrthoDB" id="9815825at2"/>
<dbReference type="EMBL" id="AY700015">
    <property type="protein sequence ID" value="AAW29744.1"/>
    <property type="molecule type" value="Genomic_DNA"/>
</dbReference>
<dbReference type="PANTHER" id="PTHR43818:SF11">
    <property type="entry name" value="BCDNA.GH03377"/>
    <property type="match status" value="1"/>
</dbReference>
<dbReference type="Pfam" id="PF22725">
    <property type="entry name" value="GFO_IDH_MocA_C3"/>
    <property type="match status" value="1"/>
</dbReference>
<dbReference type="InterPro" id="IPR036291">
    <property type="entry name" value="NAD(P)-bd_dom_sf"/>
</dbReference>
<reference evidence="4" key="1">
    <citation type="submission" date="2004-07" db="EMBL/GenBank/DDBJ databases">
        <title>Biodegradation pathway of 4-sulfocatechol/sulfanilic acid in Sphingomonas subarctica SA1 strain.</title>
        <authorList>
            <person name="Magony M."/>
            <person name="Perei K."/>
            <person name="Medzihradszky K.F."/>
            <person name="Kovacs K.L."/>
            <person name="Rakhely G."/>
        </authorList>
    </citation>
    <scope>NUCLEOTIDE SEQUENCE</scope>
    <source>
        <strain evidence="4">SA1</strain>
    </source>
</reference>
<keyword evidence="1" id="KW-0560">Oxidoreductase</keyword>
<dbReference type="InterPro" id="IPR050463">
    <property type="entry name" value="Gfo/Idh/MocA_oxidrdct_glycsds"/>
</dbReference>
<dbReference type="Gene3D" id="3.40.50.720">
    <property type="entry name" value="NAD(P)-binding Rossmann-like Domain"/>
    <property type="match status" value="1"/>
</dbReference>
<feature type="domain" description="GFO/IDH/MocA-like oxidoreductase" evidence="3">
    <location>
        <begin position="150"/>
        <end position="283"/>
    </location>
</feature>
<evidence type="ECO:0000313" key="5">
    <source>
        <dbReference type="EMBL" id="AOR81202.1"/>
    </source>
</evidence>
<keyword evidence="6" id="KW-1185">Reference proteome</keyword>
<name>Q2TPV7_9SPHN</name>
<geneLocation type="plasmid" evidence="5 6">
    <name>pSA3</name>
</geneLocation>